<dbReference type="EC" id="1.6.5.2" evidence="3"/>
<gene>
    <name evidence="3" type="primary">kefF_1</name>
    <name evidence="3" type="ORF">PEP31012_00534</name>
</gene>
<keyword evidence="4" id="KW-1185">Reference proteome</keyword>
<proteinExistence type="predicted"/>
<dbReference type="InterPro" id="IPR029039">
    <property type="entry name" value="Flavoprotein-like_sf"/>
</dbReference>
<evidence type="ECO:0000313" key="3">
    <source>
        <dbReference type="EMBL" id="VVD69649.1"/>
    </source>
</evidence>
<evidence type="ECO:0000259" key="2">
    <source>
        <dbReference type="Pfam" id="PF02525"/>
    </source>
</evidence>
<dbReference type="PANTHER" id="PTHR47307">
    <property type="entry name" value="GLUTATHIONE-REGULATED POTASSIUM-EFFLUX SYSTEM ANCILLARY PROTEIN KEFG"/>
    <property type="match status" value="1"/>
</dbReference>
<dbReference type="GO" id="GO:0009055">
    <property type="term" value="F:electron transfer activity"/>
    <property type="evidence" value="ECO:0007669"/>
    <property type="project" value="TreeGrafter"/>
</dbReference>
<dbReference type="OrthoDB" id="9798454at2"/>
<dbReference type="RefSeq" id="WP_150587777.1">
    <property type="nucleotide sequence ID" value="NZ_CABPSH010000001.1"/>
</dbReference>
<dbReference type="GO" id="GO:0010181">
    <property type="term" value="F:FMN binding"/>
    <property type="evidence" value="ECO:0007669"/>
    <property type="project" value="TreeGrafter"/>
</dbReference>
<dbReference type="SUPFAM" id="SSF52218">
    <property type="entry name" value="Flavoproteins"/>
    <property type="match status" value="1"/>
</dbReference>
<protein>
    <submittedName>
        <fullName evidence="3">Glutathione-regulated potassium-efflux system ancillary protein KefF</fullName>
        <ecNumber evidence="3">1.6.5.2</ecNumber>
    </submittedName>
</protein>
<evidence type="ECO:0000313" key="4">
    <source>
        <dbReference type="Proteomes" id="UP000400981"/>
    </source>
</evidence>
<feature type="domain" description="Flavodoxin-like fold" evidence="2">
    <location>
        <begin position="41"/>
        <end position="204"/>
    </location>
</feature>
<name>A0A5E4S6G5_9BURK</name>
<dbReference type="EMBL" id="CABPSH010000001">
    <property type="protein sequence ID" value="VVD69649.1"/>
    <property type="molecule type" value="Genomic_DNA"/>
</dbReference>
<reference evidence="3 4" key="1">
    <citation type="submission" date="2019-08" db="EMBL/GenBank/DDBJ databases">
        <authorList>
            <person name="Peeters C."/>
        </authorList>
    </citation>
    <scope>NUCLEOTIDE SEQUENCE [LARGE SCALE GENOMIC DNA]</scope>
    <source>
        <strain evidence="3 4">LMG 31012</strain>
    </source>
</reference>
<accession>A0A5E4S6G5</accession>
<dbReference type="InterPro" id="IPR046980">
    <property type="entry name" value="KefG/KefF"/>
</dbReference>
<dbReference type="Gene3D" id="3.40.50.360">
    <property type="match status" value="1"/>
</dbReference>
<keyword evidence="1 3" id="KW-0560">Oxidoreductase</keyword>
<dbReference type="Proteomes" id="UP000400981">
    <property type="component" value="Unassembled WGS sequence"/>
</dbReference>
<dbReference type="Pfam" id="PF02525">
    <property type="entry name" value="Flavodoxin_2"/>
    <property type="match status" value="1"/>
</dbReference>
<evidence type="ECO:0000256" key="1">
    <source>
        <dbReference type="ARBA" id="ARBA00023002"/>
    </source>
</evidence>
<sequence length="260" mass="28654">MLPRMTARAPSRFATPVPTSALAAAPDTDDASRHDVPTRAVYVIVAHPRWRDSRVNRRLLDAARGIEGVDVNDLYSTYPDFSIDVAAEQRRVARADLIVLVHPIYWYSMPPLQKLWLDDVLSWGWAYGHDGHALANKDLWLVASTGGPQASYRPEGYNQHEFSAFLPAYEQMARLCNMRFLPPHVFYGARRSDDAALDAHVSAFAGKLVTYPQWPELIAMAGAPECPDIPVTDRPRCATGAVEVAGDSNESANANAGRVA</sequence>
<dbReference type="GO" id="GO:0003955">
    <property type="term" value="F:NAD(P)H dehydrogenase (quinone) activity"/>
    <property type="evidence" value="ECO:0007669"/>
    <property type="project" value="UniProtKB-EC"/>
</dbReference>
<dbReference type="AlphaFoldDB" id="A0A5E4S6G5"/>
<dbReference type="InterPro" id="IPR003680">
    <property type="entry name" value="Flavodoxin_fold"/>
</dbReference>
<dbReference type="PANTHER" id="PTHR47307:SF2">
    <property type="entry name" value="GLUTATHIONE-REGULATED POTASSIUM-EFFLUX SYSTEM ANCILLARY PROTEIN KEFF"/>
    <property type="match status" value="1"/>
</dbReference>
<organism evidence="3 4">
    <name type="scientific">Pandoraea eparura</name>
    <dbReference type="NCBI Taxonomy" id="2508291"/>
    <lineage>
        <taxon>Bacteria</taxon>
        <taxon>Pseudomonadati</taxon>
        <taxon>Pseudomonadota</taxon>
        <taxon>Betaproteobacteria</taxon>
        <taxon>Burkholderiales</taxon>
        <taxon>Burkholderiaceae</taxon>
        <taxon>Pandoraea</taxon>
    </lineage>
</organism>